<dbReference type="InterPro" id="IPR001807">
    <property type="entry name" value="ClC"/>
</dbReference>
<keyword evidence="12" id="KW-1185">Reference proteome</keyword>
<dbReference type="GO" id="GO:0034707">
    <property type="term" value="C:chloride channel complex"/>
    <property type="evidence" value="ECO:0007669"/>
    <property type="project" value="UniProtKB-KW"/>
</dbReference>
<feature type="transmembrane region" description="Helical" evidence="10">
    <location>
        <begin position="95"/>
        <end position="120"/>
    </location>
</feature>
<evidence type="ECO:0000256" key="8">
    <source>
        <dbReference type="ARBA" id="ARBA00023214"/>
    </source>
</evidence>
<gene>
    <name evidence="11" type="ORF">BGL_2c12150</name>
</gene>
<evidence type="ECO:0000313" key="11">
    <source>
        <dbReference type="EMBL" id="AJK49293.1"/>
    </source>
</evidence>
<accession>A0A0B6S0W8</accession>
<evidence type="ECO:0000256" key="3">
    <source>
        <dbReference type="ARBA" id="ARBA00022692"/>
    </source>
</evidence>
<evidence type="ECO:0000256" key="9">
    <source>
        <dbReference type="ARBA" id="ARBA00023303"/>
    </source>
</evidence>
<dbReference type="Proteomes" id="UP000031838">
    <property type="component" value="Chromosome 2"/>
</dbReference>
<dbReference type="AlphaFoldDB" id="A0A0B6S0W8"/>
<feature type="transmembrane region" description="Helical" evidence="10">
    <location>
        <begin position="190"/>
        <end position="209"/>
    </location>
</feature>
<evidence type="ECO:0000256" key="7">
    <source>
        <dbReference type="ARBA" id="ARBA00023173"/>
    </source>
</evidence>
<reference evidence="12" key="1">
    <citation type="submission" date="2011-03" db="EMBL/GenBank/DDBJ databases">
        <authorList>
            <person name="Voget S."/>
            <person name="Streit W.R."/>
            <person name="Jaeger K.E."/>
            <person name="Daniel R."/>
        </authorList>
    </citation>
    <scope>NUCLEOTIDE SEQUENCE [LARGE SCALE GENOMIC DNA]</scope>
    <source>
        <strain evidence="12">PG1</strain>
    </source>
</reference>
<sequence>MNREEKSICFMSRCCLRCHHCGGSTHSRRIRVDACPPPRFTIHRTAALTMSSPATPTPSAAPAASPGVVALSAPSASSAASRETGAAALRPLARFAIVTLLTGVGAGIGGMLLALLLHAIQHLAYGYSLAHVISGQTFLDGVSHAAPARRVAVMAGCGLVAGFGWWAVYRYGKPLVSIKRAVQAADPRMPVASTLAHALLQIVTVALGSPLGREVAPREIGALWAGWIAHRAGLPAADQRLMVACGAGAGLAAVYNVPLGGAVFVLEVLLGTFGWRAAVPALVTSSIAAVVAWIGLGNEHQYTVAPLAIDASLVVWATVCGPLFGLAACGFARLTTAARANAPRGWRLPLLSVLNFTIIGGLSIALPALLGNGKGPASLGFDSALTVGMAATLLVLKVAIEWGSLRAGAEGGLLTPGLANGALLAIVLGGAWQLLWPGTAPGAFAIVGAAAFLAASMQMPLTAIVLIAEFTRVGHDFLIPMLIAVGGSIAAYRLVSRRANR</sequence>
<evidence type="ECO:0000256" key="10">
    <source>
        <dbReference type="SAM" id="Phobius"/>
    </source>
</evidence>
<feature type="transmembrane region" description="Helical" evidence="10">
    <location>
        <begin position="273"/>
        <end position="294"/>
    </location>
</feature>
<keyword evidence="3 10" id="KW-0812">Transmembrane</keyword>
<evidence type="ECO:0000256" key="2">
    <source>
        <dbReference type="ARBA" id="ARBA00022448"/>
    </source>
</evidence>
<evidence type="ECO:0000313" key="12">
    <source>
        <dbReference type="Proteomes" id="UP000031838"/>
    </source>
</evidence>
<dbReference type="InterPro" id="IPR050368">
    <property type="entry name" value="ClC-type_chloride_channel"/>
</dbReference>
<dbReference type="GO" id="GO:0005254">
    <property type="term" value="F:chloride channel activity"/>
    <property type="evidence" value="ECO:0007669"/>
    <property type="project" value="UniProtKB-KW"/>
</dbReference>
<reference evidence="11 12" key="2">
    <citation type="journal article" date="2016" name="Appl. Microbiol. Biotechnol.">
        <title>Mutations improving production and secretion of extracellular lipase by Burkholderia glumae PG1.</title>
        <authorList>
            <person name="Knapp A."/>
            <person name="Voget S."/>
            <person name="Gao R."/>
            <person name="Zaburannyi N."/>
            <person name="Krysciak D."/>
            <person name="Breuer M."/>
            <person name="Hauer B."/>
            <person name="Streit W.R."/>
            <person name="Muller R."/>
            <person name="Daniel R."/>
            <person name="Jaeger K.E."/>
        </authorList>
    </citation>
    <scope>NUCLEOTIDE SEQUENCE [LARGE SCALE GENOMIC DNA]</scope>
    <source>
        <strain evidence="11 12">PG1</strain>
    </source>
</reference>
<dbReference type="InterPro" id="IPR014743">
    <property type="entry name" value="Cl-channel_core"/>
</dbReference>
<keyword evidence="9" id="KW-0407">Ion channel</keyword>
<proteinExistence type="predicted"/>
<evidence type="ECO:0000256" key="4">
    <source>
        <dbReference type="ARBA" id="ARBA00022989"/>
    </source>
</evidence>
<protein>
    <submittedName>
        <fullName evidence="11">Cl-channel, voltage gated</fullName>
    </submittedName>
</protein>
<dbReference type="Pfam" id="PF00654">
    <property type="entry name" value="Voltage_CLC"/>
    <property type="match status" value="1"/>
</dbReference>
<dbReference type="SUPFAM" id="SSF81340">
    <property type="entry name" value="Clc chloride channel"/>
    <property type="match status" value="1"/>
</dbReference>
<comment type="subcellular location">
    <subcellularLocation>
        <location evidence="1">Membrane</location>
        <topology evidence="1">Multi-pass membrane protein</topology>
    </subcellularLocation>
</comment>
<feature type="transmembrane region" description="Helical" evidence="10">
    <location>
        <begin position="241"/>
        <end position="266"/>
    </location>
</feature>
<feature type="transmembrane region" description="Helical" evidence="10">
    <location>
        <begin position="314"/>
        <end position="336"/>
    </location>
</feature>
<keyword evidence="7" id="KW-0869">Chloride channel</keyword>
<evidence type="ECO:0000256" key="6">
    <source>
        <dbReference type="ARBA" id="ARBA00023136"/>
    </source>
</evidence>
<dbReference type="PRINTS" id="PR00762">
    <property type="entry name" value="CLCHANNEL"/>
</dbReference>
<keyword evidence="2" id="KW-0813">Transport</keyword>
<dbReference type="PANTHER" id="PTHR43427:SF6">
    <property type="entry name" value="CHLORIDE CHANNEL PROTEIN CLC-E"/>
    <property type="match status" value="1"/>
</dbReference>
<feature type="transmembrane region" description="Helical" evidence="10">
    <location>
        <begin position="348"/>
        <end position="369"/>
    </location>
</feature>
<feature type="transmembrane region" description="Helical" evidence="10">
    <location>
        <begin position="381"/>
        <end position="400"/>
    </location>
</feature>
<dbReference type="EMBL" id="CP002581">
    <property type="protein sequence ID" value="AJK49293.1"/>
    <property type="molecule type" value="Genomic_DNA"/>
</dbReference>
<feature type="transmembrane region" description="Helical" evidence="10">
    <location>
        <begin position="151"/>
        <end position="169"/>
    </location>
</feature>
<dbReference type="Gene3D" id="1.10.3080.10">
    <property type="entry name" value="Clc chloride channel"/>
    <property type="match status" value="1"/>
</dbReference>
<keyword evidence="4 10" id="KW-1133">Transmembrane helix</keyword>
<feature type="transmembrane region" description="Helical" evidence="10">
    <location>
        <begin position="442"/>
        <end position="468"/>
    </location>
</feature>
<dbReference type="PANTHER" id="PTHR43427">
    <property type="entry name" value="CHLORIDE CHANNEL PROTEIN CLC-E"/>
    <property type="match status" value="1"/>
</dbReference>
<feature type="transmembrane region" description="Helical" evidence="10">
    <location>
        <begin position="477"/>
        <end position="495"/>
    </location>
</feature>
<keyword evidence="8" id="KW-0868">Chloride</keyword>
<dbReference type="KEGG" id="bgp:BGL_2c12150"/>
<keyword evidence="5" id="KW-0406">Ion transport</keyword>
<keyword evidence="6 10" id="KW-0472">Membrane</keyword>
<organism evidence="11 12">
    <name type="scientific">Burkholderia plantarii</name>
    <dbReference type="NCBI Taxonomy" id="41899"/>
    <lineage>
        <taxon>Bacteria</taxon>
        <taxon>Pseudomonadati</taxon>
        <taxon>Pseudomonadota</taxon>
        <taxon>Betaproteobacteria</taxon>
        <taxon>Burkholderiales</taxon>
        <taxon>Burkholderiaceae</taxon>
        <taxon>Burkholderia</taxon>
    </lineage>
</organism>
<evidence type="ECO:0000256" key="5">
    <source>
        <dbReference type="ARBA" id="ARBA00023065"/>
    </source>
</evidence>
<feature type="transmembrane region" description="Helical" evidence="10">
    <location>
        <begin position="412"/>
        <end position="436"/>
    </location>
</feature>
<dbReference type="CDD" id="cd01033">
    <property type="entry name" value="ClC_like"/>
    <property type="match status" value="1"/>
</dbReference>
<name>A0A0B6S0W8_BURPL</name>
<evidence type="ECO:0000256" key="1">
    <source>
        <dbReference type="ARBA" id="ARBA00004141"/>
    </source>
</evidence>
<dbReference type="HOGENOM" id="CLU_015263_0_0_4"/>